<dbReference type="RefSeq" id="XP_049146650.1">
    <property type="nucleotide sequence ID" value="XM_049289505.1"/>
</dbReference>
<evidence type="ECO:0000313" key="4">
    <source>
        <dbReference type="Proteomes" id="UP000830671"/>
    </source>
</evidence>
<keyword evidence="4" id="KW-1185">Reference proteome</keyword>
<dbReference type="Proteomes" id="UP000830671">
    <property type="component" value="Chromosome 5"/>
</dbReference>
<evidence type="ECO:0000256" key="2">
    <source>
        <dbReference type="SAM" id="SignalP"/>
    </source>
</evidence>
<name>A0A9Q8SWY6_9PEZI</name>
<sequence length="383" mass="42857">MGLCRRHAAYALSLTLVVYRKLLGGAFEPKATSNARCAVCYSYAIIVRAPKDPKDPNDCEEQEGSYRASFNSSAMAVIDFFPLLLSTSWCQGWELGKTGLMQGTWNVLDGISHGSGKADPDRCWHVLAWKEWIGLDTIRSPPTPSLARANSFVDDVKEYCPLVPLPPPPTCPVVDQSSTFSELMSDATILLQSGASPLPPIDSRIPALPWIRHQGTESHKFHLEIECSAAELTVRFELFNFRLPITYRISNQKLDRNELYENSRYTERPAKLSSHLILRLSGYRENTLLSLQFYLHLSFHKAIVKFGLHQAQAQAQAPGLKGSETGALIKPWRLHYVQKARQEAKSPAHFPQTPGERHDPRIFLPPHIKSPYPAFSLNLAPSG</sequence>
<accession>A0A9Q8SWY6</accession>
<feature type="chain" id="PRO_5040472604" evidence="2">
    <location>
        <begin position="25"/>
        <end position="383"/>
    </location>
</feature>
<keyword evidence="2" id="KW-0732">Signal</keyword>
<organism evidence="3 4">
    <name type="scientific">Colletotrichum lupini</name>
    <dbReference type="NCBI Taxonomy" id="145971"/>
    <lineage>
        <taxon>Eukaryota</taxon>
        <taxon>Fungi</taxon>
        <taxon>Dikarya</taxon>
        <taxon>Ascomycota</taxon>
        <taxon>Pezizomycotina</taxon>
        <taxon>Sordariomycetes</taxon>
        <taxon>Hypocreomycetidae</taxon>
        <taxon>Glomerellales</taxon>
        <taxon>Glomerellaceae</taxon>
        <taxon>Colletotrichum</taxon>
        <taxon>Colletotrichum acutatum species complex</taxon>
    </lineage>
</organism>
<proteinExistence type="predicted"/>
<protein>
    <submittedName>
        <fullName evidence="3">Uncharacterized protein</fullName>
    </submittedName>
</protein>
<dbReference type="GeneID" id="73344515"/>
<dbReference type="KEGG" id="clup:CLUP02_10529"/>
<reference evidence="3" key="1">
    <citation type="journal article" date="2021" name="Mol. Plant Microbe Interact.">
        <title>Complete Genome Sequence of the Plant-Pathogenic Fungus Colletotrichum lupini.</title>
        <authorList>
            <person name="Baroncelli R."/>
            <person name="Pensec F."/>
            <person name="Da Lio D."/>
            <person name="Boufleur T."/>
            <person name="Vicente I."/>
            <person name="Sarrocco S."/>
            <person name="Picot A."/>
            <person name="Baraldi E."/>
            <person name="Sukno S."/>
            <person name="Thon M."/>
            <person name="Le Floch G."/>
        </authorList>
    </citation>
    <scope>NUCLEOTIDE SEQUENCE</scope>
    <source>
        <strain evidence="3">IMI 504893</strain>
    </source>
</reference>
<feature type="region of interest" description="Disordered" evidence="1">
    <location>
        <begin position="343"/>
        <end position="363"/>
    </location>
</feature>
<evidence type="ECO:0000313" key="3">
    <source>
        <dbReference type="EMBL" id="UQC85033.1"/>
    </source>
</evidence>
<evidence type="ECO:0000256" key="1">
    <source>
        <dbReference type="SAM" id="MobiDB-lite"/>
    </source>
</evidence>
<feature type="signal peptide" evidence="2">
    <location>
        <begin position="1"/>
        <end position="24"/>
    </location>
</feature>
<gene>
    <name evidence="3" type="ORF">CLUP02_10529</name>
</gene>
<dbReference type="EMBL" id="CP019477">
    <property type="protein sequence ID" value="UQC85033.1"/>
    <property type="molecule type" value="Genomic_DNA"/>
</dbReference>
<dbReference type="AlphaFoldDB" id="A0A9Q8SWY6"/>